<evidence type="ECO:0000313" key="2">
    <source>
        <dbReference type="Proteomes" id="UP000316759"/>
    </source>
</evidence>
<protein>
    <submittedName>
        <fullName evidence="1">Uncharacterized protein</fullName>
    </submittedName>
</protein>
<reference evidence="1 2" key="1">
    <citation type="submission" date="2019-04" db="EMBL/GenBank/DDBJ databases">
        <title>Annotation for the trematode Fasciola gigantica.</title>
        <authorList>
            <person name="Choi Y.-J."/>
        </authorList>
    </citation>
    <scope>NUCLEOTIDE SEQUENCE [LARGE SCALE GENOMIC DNA]</scope>
    <source>
        <strain evidence="1">Uganda_cow_1</strain>
    </source>
</reference>
<dbReference type="EMBL" id="SUNJ01008373">
    <property type="protein sequence ID" value="TPP61290.1"/>
    <property type="molecule type" value="Genomic_DNA"/>
</dbReference>
<comment type="caution">
    <text evidence="1">The sequence shown here is derived from an EMBL/GenBank/DDBJ whole genome shotgun (WGS) entry which is preliminary data.</text>
</comment>
<sequence>AIGKWDAKLRSQHDCRTSGNCSVASKNRISVAADLEEMPMKVKTLEDDRRNLWFPWWPKRDRTALRQAARDFKRAMAKLRWTAKQ</sequence>
<accession>A0A504YU55</accession>
<evidence type="ECO:0000313" key="1">
    <source>
        <dbReference type="EMBL" id="TPP61290.1"/>
    </source>
</evidence>
<name>A0A504YU55_FASGI</name>
<dbReference type="Proteomes" id="UP000316759">
    <property type="component" value="Unassembled WGS sequence"/>
</dbReference>
<organism evidence="1 2">
    <name type="scientific">Fasciola gigantica</name>
    <name type="common">Giant liver fluke</name>
    <dbReference type="NCBI Taxonomy" id="46835"/>
    <lineage>
        <taxon>Eukaryota</taxon>
        <taxon>Metazoa</taxon>
        <taxon>Spiralia</taxon>
        <taxon>Lophotrochozoa</taxon>
        <taxon>Platyhelminthes</taxon>
        <taxon>Trematoda</taxon>
        <taxon>Digenea</taxon>
        <taxon>Plagiorchiida</taxon>
        <taxon>Echinostomata</taxon>
        <taxon>Echinostomatoidea</taxon>
        <taxon>Fasciolidae</taxon>
        <taxon>Fasciola</taxon>
    </lineage>
</organism>
<keyword evidence="2" id="KW-1185">Reference proteome</keyword>
<gene>
    <name evidence="1" type="ORF">FGIG_11447</name>
</gene>
<proteinExistence type="predicted"/>
<dbReference type="AlphaFoldDB" id="A0A504YU55"/>
<feature type="non-terminal residue" evidence="1">
    <location>
        <position position="1"/>
    </location>
</feature>